<dbReference type="Pfam" id="PF00296">
    <property type="entry name" value="Bac_luciferase"/>
    <property type="match status" value="1"/>
</dbReference>
<organism evidence="6 7">
    <name type="scientific">Streptomyces kasugaensis</name>
    <dbReference type="NCBI Taxonomy" id="1946"/>
    <lineage>
        <taxon>Bacteria</taxon>
        <taxon>Bacillati</taxon>
        <taxon>Actinomycetota</taxon>
        <taxon>Actinomycetes</taxon>
        <taxon>Kitasatosporales</taxon>
        <taxon>Streptomycetaceae</taxon>
        <taxon>Streptomyces</taxon>
    </lineage>
</organism>
<accession>A0A4Q9HYE8</accession>
<keyword evidence="2" id="KW-0288">FMN</keyword>
<dbReference type="AlphaFoldDB" id="A0A4Q9HYE8"/>
<keyword evidence="7" id="KW-1185">Reference proteome</keyword>
<reference evidence="6 7" key="1">
    <citation type="submission" date="2019-02" db="EMBL/GenBank/DDBJ databases">
        <title>Draft Genome Sequence of Streptomyces sp. AM-2504, identified by 16S rRNA comparative analysis as a Streptomyces Kasugaensis strain.</title>
        <authorList>
            <person name="Napolioni V."/>
            <person name="Giuliodori A.M."/>
            <person name="Spurio R."/>
            <person name="Fabbretti A."/>
        </authorList>
    </citation>
    <scope>NUCLEOTIDE SEQUENCE [LARGE SCALE GENOMIC DNA]</scope>
    <source>
        <strain evidence="6 7">AM-2504</strain>
    </source>
</reference>
<evidence type="ECO:0000313" key="7">
    <source>
        <dbReference type="Proteomes" id="UP000292452"/>
    </source>
</evidence>
<feature type="domain" description="Luciferase-like" evidence="5">
    <location>
        <begin position="15"/>
        <end position="270"/>
    </location>
</feature>
<sequence>MPVNFEPGEGSHDGAVDIARLARHAEEAGLDSVWTGDRLASGFPVLDSSMVLAAAAAATRRIRVGYGVMLPALRAPAWAAKQIATLQHLSGGRVLLGVAVGSGEAGEWAAAGFSPKERGRRTDQFLRALPDLLAGRPTALAGAPRGARVVLAPSAPVPEVWIGGGAEASLRRAAAYGQGWLAALKTPEQLAAGAARLAELAAERGVPVPRTGLVTFVRATERPSAAAAGPVVDYLVKAQGLDRERAAALALGGGPRQVAERLREYADAGAGTLVLVPFGADTRRQYDLFAQIRSLLLDEGVAAR</sequence>
<dbReference type="InterPro" id="IPR050172">
    <property type="entry name" value="SsuD_RutA_monooxygenase"/>
</dbReference>
<name>A0A4Q9HYE8_STRKA</name>
<evidence type="ECO:0000256" key="3">
    <source>
        <dbReference type="ARBA" id="ARBA00023002"/>
    </source>
</evidence>
<proteinExistence type="predicted"/>
<dbReference type="GO" id="GO:0046306">
    <property type="term" value="P:alkanesulfonate catabolic process"/>
    <property type="evidence" value="ECO:0007669"/>
    <property type="project" value="TreeGrafter"/>
</dbReference>
<evidence type="ECO:0000259" key="5">
    <source>
        <dbReference type="Pfam" id="PF00296"/>
    </source>
</evidence>
<protein>
    <submittedName>
        <fullName evidence="6">LLM class flavin-dependent oxidoreductase</fullName>
    </submittedName>
</protein>
<keyword evidence="4" id="KW-0503">Monooxygenase</keyword>
<dbReference type="Gene3D" id="3.20.20.30">
    <property type="entry name" value="Luciferase-like domain"/>
    <property type="match status" value="1"/>
</dbReference>
<dbReference type="Proteomes" id="UP000292452">
    <property type="component" value="Unassembled WGS sequence"/>
</dbReference>
<keyword evidence="3" id="KW-0560">Oxidoreductase</keyword>
<dbReference type="SUPFAM" id="SSF51679">
    <property type="entry name" value="Bacterial luciferase-like"/>
    <property type="match status" value="1"/>
</dbReference>
<dbReference type="PANTHER" id="PTHR42847">
    <property type="entry name" value="ALKANESULFONATE MONOOXYGENASE"/>
    <property type="match status" value="1"/>
</dbReference>
<evidence type="ECO:0000256" key="1">
    <source>
        <dbReference type="ARBA" id="ARBA00022630"/>
    </source>
</evidence>
<dbReference type="GO" id="GO:0008726">
    <property type="term" value="F:alkanesulfonate monooxygenase activity"/>
    <property type="evidence" value="ECO:0007669"/>
    <property type="project" value="TreeGrafter"/>
</dbReference>
<dbReference type="PANTHER" id="PTHR42847:SF4">
    <property type="entry name" value="ALKANESULFONATE MONOOXYGENASE-RELATED"/>
    <property type="match status" value="1"/>
</dbReference>
<evidence type="ECO:0000256" key="2">
    <source>
        <dbReference type="ARBA" id="ARBA00022643"/>
    </source>
</evidence>
<dbReference type="EMBL" id="SIXH01000045">
    <property type="protein sequence ID" value="TBO60303.1"/>
    <property type="molecule type" value="Genomic_DNA"/>
</dbReference>
<evidence type="ECO:0000256" key="4">
    <source>
        <dbReference type="ARBA" id="ARBA00023033"/>
    </source>
</evidence>
<gene>
    <name evidence="6" type="ORF">EYS09_07475</name>
</gene>
<keyword evidence="1" id="KW-0285">Flavoprotein</keyword>
<dbReference type="InterPro" id="IPR036661">
    <property type="entry name" value="Luciferase-like_sf"/>
</dbReference>
<dbReference type="InterPro" id="IPR011251">
    <property type="entry name" value="Luciferase-like_dom"/>
</dbReference>
<evidence type="ECO:0000313" key="6">
    <source>
        <dbReference type="EMBL" id="TBO60303.1"/>
    </source>
</evidence>
<comment type="caution">
    <text evidence="6">The sequence shown here is derived from an EMBL/GenBank/DDBJ whole genome shotgun (WGS) entry which is preliminary data.</text>
</comment>